<sequence>MVEDEDEDEDTSNNSSSDDSSSSDDDDDDVPDDDEYDVKKVKHREEVPRIQIVGSRSQWLEAIRRDGTAGESARMKAFLEVFREAQHLYPDQRVSATSEETKTLDIVALILKDEGKICVQYDGILPPRDRAAALKTFQDGAPATFV</sequence>
<feature type="compositionally biased region" description="Acidic residues" evidence="1">
    <location>
        <begin position="1"/>
        <end position="11"/>
    </location>
</feature>
<feature type="region of interest" description="Disordered" evidence="1">
    <location>
        <begin position="1"/>
        <end position="42"/>
    </location>
</feature>
<dbReference type="OrthoDB" id="5399953at2759"/>
<dbReference type="Gene3D" id="3.40.50.300">
    <property type="entry name" value="P-loop containing nucleotide triphosphate hydrolases"/>
    <property type="match status" value="1"/>
</dbReference>
<accession>A0A177A7P6</accession>
<feature type="compositionally biased region" description="Acidic residues" evidence="1">
    <location>
        <begin position="21"/>
        <end position="36"/>
    </location>
</feature>
<protein>
    <submittedName>
        <fullName evidence="2">Uncharacterized protein</fullName>
    </submittedName>
</protein>
<organism evidence="2">
    <name type="scientific">Pseudogymnoascus destructans</name>
    <dbReference type="NCBI Taxonomy" id="655981"/>
    <lineage>
        <taxon>Eukaryota</taxon>
        <taxon>Fungi</taxon>
        <taxon>Dikarya</taxon>
        <taxon>Ascomycota</taxon>
        <taxon>Pezizomycotina</taxon>
        <taxon>Leotiomycetes</taxon>
        <taxon>Thelebolales</taxon>
        <taxon>Thelebolaceae</taxon>
        <taxon>Pseudogymnoascus</taxon>
    </lineage>
</organism>
<evidence type="ECO:0000256" key="1">
    <source>
        <dbReference type="SAM" id="MobiDB-lite"/>
    </source>
</evidence>
<dbReference type="InterPro" id="IPR027417">
    <property type="entry name" value="P-loop_NTPase"/>
</dbReference>
<reference evidence="2" key="1">
    <citation type="submission" date="2016-03" db="EMBL/GenBank/DDBJ databases">
        <title>Updated assembly of Pseudogymnoascus destructans, the fungus causing white-nose syndrome of bats.</title>
        <authorList>
            <person name="Palmer J.M."/>
            <person name="Drees K.P."/>
            <person name="Foster J.T."/>
            <person name="Lindner D.L."/>
        </authorList>
    </citation>
    <scope>NUCLEOTIDE SEQUENCE [LARGE SCALE GENOMIC DNA]</scope>
    <source>
        <strain evidence="2">20631-21</strain>
    </source>
</reference>
<dbReference type="GeneID" id="36289447"/>
<dbReference type="VEuPathDB" id="FungiDB:GMDG_00746"/>
<dbReference type="AlphaFoldDB" id="A0A177A7P6"/>
<dbReference type="EMBL" id="KV441397">
    <property type="protein sequence ID" value="OAF58188.1"/>
    <property type="molecule type" value="Genomic_DNA"/>
</dbReference>
<dbReference type="Proteomes" id="UP000077154">
    <property type="component" value="Unassembled WGS sequence"/>
</dbReference>
<name>A0A177A7P6_9PEZI</name>
<proteinExistence type="predicted"/>
<evidence type="ECO:0000313" key="2">
    <source>
        <dbReference type="EMBL" id="OAF58188.1"/>
    </source>
</evidence>
<gene>
    <name evidence="2" type="ORF">VC83_06387</name>
</gene>
<dbReference type="RefSeq" id="XP_024323473.1">
    <property type="nucleotide sequence ID" value="XM_024469988.1"/>
</dbReference>